<sequence>MRLWSLHPRTLDRQGLVACWRESLLAQVVLLGRTRGYTRHPQLERFRQHPEPAGALAAYLWGLHEESAVRGYRFDAGRIASAHPSDNPGLPPAPISVTDGQLRFEWAHLQSKLALRSPEQHSPGPAPQVPPAHPLFRVVVGDIAPWERP</sequence>
<dbReference type="Proteomes" id="UP001260872">
    <property type="component" value="Unassembled WGS sequence"/>
</dbReference>
<organism evidence="1 2">
    <name type="scientific">Nesterenkonia flava</name>
    <dbReference type="NCBI Taxonomy" id="469799"/>
    <lineage>
        <taxon>Bacteria</taxon>
        <taxon>Bacillati</taxon>
        <taxon>Actinomycetota</taxon>
        <taxon>Actinomycetes</taxon>
        <taxon>Micrococcales</taxon>
        <taxon>Micrococcaceae</taxon>
        <taxon>Nesterenkonia</taxon>
    </lineage>
</organism>
<dbReference type="EMBL" id="JAVKGT010000016">
    <property type="protein sequence ID" value="MDR5711948.1"/>
    <property type="molecule type" value="Genomic_DNA"/>
</dbReference>
<dbReference type="RefSeq" id="WP_310537328.1">
    <property type="nucleotide sequence ID" value="NZ_BAAAOC010000021.1"/>
</dbReference>
<reference evidence="2" key="1">
    <citation type="submission" date="2023-07" db="EMBL/GenBank/DDBJ databases">
        <title>Description of three actinobacteria isolated from air of manufacturing shop in a pharmaceutical factory.</title>
        <authorList>
            <person name="Zhang D.-F."/>
        </authorList>
    </citation>
    <scope>NUCLEOTIDE SEQUENCE [LARGE SCALE GENOMIC DNA]</scope>
    <source>
        <strain evidence="2">CCTCC AB 207010</strain>
    </source>
</reference>
<evidence type="ECO:0000313" key="1">
    <source>
        <dbReference type="EMBL" id="MDR5711948.1"/>
    </source>
</evidence>
<comment type="caution">
    <text evidence="1">The sequence shown here is derived from an EMBL/GenBank/DDBJ whole genome shotgun (WGS) entry which is preliminary data.</text>
</comment>
<proteinExistence type="predicted"/>
<name>A0ABU1FUS8_9MICC</name>
<protein>
    <submittedName>
        <fullName evidence="1">Pyrimidine dimer DNA glycosylase/endonuclease V</fullName>
    </submittedName>
</protein>
<accession>A0ABU1FUS8</accession>
<evidence type="ECO:0000313" key="2">
    <source>
        <dbReference type="Proteomes" id="UP001260872"/>
    </source>
</evidence>
<dbReference type="Pfam" id="PF03013">
    <property type="entry name" value="Pyr_excise"/>
    <property type="match status" value="1"/>
</dbReference>
<keyword evidence="2" id="KW-1185">Reference proteome</keyword>
<dbReference type="InterPro" id="IPR004260">
    <property type="entry name" value="Pyr-dimer_DNA_glycosylase"/>
</dbReference>
<gene>
    <name evidence="1" type="ORF">RH857_07345</name>
</gene>